<evidence type="ECO:0008006" key="6">
    <source>
        <dbReference type="Google" id="ProtNLM"/>
    </source>
</evidence>
<dbReference type="Pfam" id="PF03108">
    <property type="entry name" value="DBD_Tnp_Mut"/>
    <property type="match status" value="1"/>
</dbReference>
<sequence>MAPNSPSNSFSPSHALYNALYSHRMADPKHTFKVHHGGQFTDMPLGKMYLGGKVDFINDIDPDLMSYFEMVIIIKELGCAENAIMYHCLPDCDLDGGLREINTDIAVSDMFAIHEEIGTIAIYVVDEYGKEDDDEGSESAGEGNAGSPRGSIGDSDIDYFADGDDLFESNGQVTTEVEVVDLEGCGVLSERVRSGFGEGTHGFGEGSSVHRLSSVEEVDVEDIDSPPHSDDGKKDDFPEFFEDRHMDDPDLQVGTMFASAAVFRAALRKHTILNGTDFEFKKNDGNRVTAICKNKCGWRIHASQEQVTHANITYTVITGLKA</sequence>
<name>A0A834GNC9_RHOSS</name>
<feature type="compositionally biased region" description="Low complexity" evidence="1">
    <location>
        <begin position="138"/>
        <end position="147"/>
    </location>
</feature>
<dbReference type="Proteomes" id="UP000626092">
    <property type="component" value="Unassembled WGS sequence"/>
</dbReference>
<evidence type="ECO:0000313" key="4">
    <source>
        <dbReference type="EMBL" id="KAF7136514.1"/>
    </source>
</evidence>
<comment type="caution">
    <text evidence="4">The sequence shown here is derived from an EMBL/GenBank/DDBJ whole genome shotgun (WGS) entry which is preliminary data.</text>
</comment>
<accession>A0A834GNC9</accession>
<evidence type="ECO:0000259" key="3">
    <source>
        <dbReference type="Pfam" id="PF26130"/>
    </source>
</evidence>
<dbReference type="InterPro" id="IPR004332">
    <property type="entry name" value="Transposase_MuDR"/>
</dbReference>
<keyword evidence="5" id="KW-1185">Reference proteome</keyword>
<dbReference type="EMBL" id="WJXA01000008">
    <property type="protein sequence ID" value="KAF7136514.1"/>
    <property type="molecule type" value="Genomic_DNA"/>
</dbReference>
<dbReference type="OrthoDB" id="1751576at2759"/>
<dbReference type="AlphaFoldDB" id="A0A834GNC9"/>
<feature type="region of interest" description="Disordered" evidence="1">
    <location>
        <begin position="216"/>
        <end position="245"/>
    </location>
</feature>
<dbReference type="InterPro" id="IPR058594">
    <property type="entry name" value="PB1-like_dom_pln"/>
</dbReference>
<evidence type="ECO:0000313" key="5">
    <source>
        <dbReference type="Proteomes" id="UP000626092"/>
    </source>
</evidence>
<feature type="domain" description="PB1-like" evidence="3">
    <location>
        <begin position="28"/>
        <end position="124"/>
    </location>
</feature>
<dbReference type="Pfam" id="PF26130">
    <property type="entry name" value="PB1-like"/>
    <property type="match status" value="1"/>
</dbReference>
<feature type="compositionally biased region" description="Basic and acidic residues" evidence="1">
    <location>
        <begin position="225"/>
        <end position="245"/>
    </location>
</feature>
<proteinExistence type="predicted"/>
<gene>
    <name evidence="4" type="ORF">RHSIM_Rhsim08G0179400</name>
</gene>
<feature type="domain" description="Transposase MuDR plant" evidence="2">
    <location>
        <begin position="251"/>
        <end position="306"/>
    </location>
</feature>
<organism evidence="4 5">
    <name type="scientific">Rhododendron simsii</name>
    <name type="common">Sims's rhododendron</name>
    <dbReference type="NCBI Taxonomy" id="118357"/>
    <lineage>
        <taxon>Eukaryota</taxon>
        <taxon>Viridiplantae</taxon>
        <taxon>Streptophyta</taxon>
        <taxon>Embryophyta</taxon>
        <taxon>Tracheophyta</taxon>
        <taxon>Spermatophyta</taxon>
        <taxon>Magnoliopsida</taxon>
        <taxon>eudicotyledons</taxon>
        <taxon>Gunneridae</taxon>
        <taxon>Pentapetalae</taxon>
        <taxon>asterids</taxon>
        <taxon>Ericales</taxon>
        <taxon>Ericaceae</taxon>
        <taxon>Ericoideae</taxon>
        <taxon>Rhodoreae</taxon>
        <taxon>Rhododendron</taxon>
    </lineage>
</organism>
<evidence type="ECO:0000259" key="2">
    <source>
        <dbReference type="Pfam" id="PF03108"/>
    </source>
</evidence>
<protein>
    <recommendedName>
        <fullName evidence="6">Transposase MuDR plant domain-containing protein</fullName>
    </recommendedName>
</protein>
<feature type="region of interest" description="Disordered" evidence="1">
    <location>
        <begin position="131"/>
        <end position="154"/>
    </location>
</feature>
<reference evidence="4" key="1">
    <citation type="submission" date="2019-11" db="EMBL/GenBank/DDBJ databases">
        <authorList>
            <person name="Liu Y."/>
            <person name="Hou J."/>
            <person name="Li T.-Q."/>
            <person name="Guan C.-H."/>
            <person name="Wu X."/>
            <person name="Wu H.-Z."/>
            <person name="Ling F."/>
            <person name="Zhang R."/>
            <person name="Shi X.-G."/>
            <person name="Ren J.-P."/>
            <person name="Chen E.-F."/>
            <person name="Sun J.-M."/>
        </authorList>
    </citation>
    <scope>NUCLEOTIDE SEQUENCE</scope>
    <source>
        <strain evidence="4">Adult_tree_wgs_1</strain>
        <tissue evidence="4">Leaves</tissue>
    </source>
</reference>
<evidence type="ECO:0000256" key="1">
    <source>
        <dbReference type="SAM" id="MobiDB-lite"/>
    </source>
</evidence>